<evidence type="ECO:0000256" key="2">
    <source>
        <dbReference type="SAM" id="Phobius"/>
    </source>
</evidence>
<dbReference type="AlphaFoldDB" id="A0A7W7WRF0"/>
<name>A0A7W7WRF0_9ACTN</name>
<feature type="transmembrane region" description="Helical" evidence="2">
    <location>
        <begin position="200"/>
        <end position="227"/>
    </location>
</feature>
<sequence>MTEPTAQPSSVPEPSSSGASPAEEPKRYRLDRLGAAFTIGEGLLLLIAAASAVGIIRNDDPGVRVLGVINMVVTGIAMFAAVVAAAIVIMVSISGRSPRARFLTWAIGGALVFAIPATLFVLVTLLQAGLAWQGTLLSIPTTVFALLTFRRMQRNRKPPWLLVLVAFAWGVLVAGYFSQIVEGVLHVVITVEVLPGTAAIIAHAAAAAVPEELVKGAGVVVIVLLAWRRIDGMLGGIVIGACVGLGFQFVESMTYMTSGFDTVLYQHWYRQVTGLLVGHATYTGIIGAGVGLAMQLTDWRKRVVCAGGGFAFAVAAHLVWDIFAMGRLYWESDNSLLQLFVVQPLNLIVLKGPAFAVLLLLVVIALRLETRALYRHLRAEADSRHGAVTPAEVPVLVNASLRFRARVQALWRGNHRDYLRLHRLHAAQVDLVFARWRREQGDPPSPETEESLRHRIQQLKAETVPPGAVVVDPH</sequence>
<comment type="caution">
    <text evidence="3">The sequence shown here is derived from an EMBL/GenBank/DDBJ whole genome shotgun (WGS) entry which is preliminary data.</text>
</comment>
<organism evidence="3 4">
    <name type="scientific">Micromonospora polyrhachis</name>
    <dbReference type="NCBI Taxonomy" id="1282883"/>
    <lineage>
        <taxon>Bacteria</taxon>
        <taxon>Bacillati</taxon>
        <taxon>Actinomycetota</taxon>
        <taxon>Actinomycetes</taxon>
        <taxon>Micromonosporales</taxon>
        <taxon>Micromonosporaceae</taxon>
        <taxon>Micromonospora</taxon>
    </lineage>
</organism>
<evidence type="ECO:0000256" key="1">
    <source>
        <dbReference type="SAM" id="MobiDB-lite"/>
    </source>
</evidence>
<dbReference type="PANTHER" id="PTHR36844">
    <property type="entry name" value="PROTEASE PRSW"/>
    <property type="match status" value="1"/>
</dbReference>
<feature type="transmembrane region" description="Helical" evidence="2">
    <location>
        <begin position="102"/>
        <end position="124"/>
    </location>
</feature>
<keyword evidence="4" id="KW-1185">Reference proteome</keyword>
<feature type="transmembrane region" description="Helical" evidence="2">
    <location>
        <begin position="130"/>
        <end position="149"/>
    </location>
</feature>
<feature type="transmembrane region" description="Helical" evidence="2">
    <location>
        <begin position="345"/>
        <end position="368"/>
    </location>
</feature>
<feature type="transmembrane region" description="Helical" evidence="2">
    <location>
        <begin position="33"/>
        <end position="56"/>
    </location>
</feature>
<dbReference type="Proteomes" id="UP000578819">
    <property type="component" value="Unassembled WGS sequence"/>
</dbReference>
<accession>A0A7W7WRF0</accession>
<feature type="transmembrane region" description="Helical" evidence="2">
    <location>
        <begin position="68"/>
        <end position="90"/>
    </location>
</feature>
<feature type="transmembrane region" description="Helical" evidence="2">
    <location>
        <begin position="161"/>
        <end position="180"/>
    </location>
</feature>
<feature type="region of interest" description="Disordered" evidence="1">
    <location>
        <begin position="1"/>
        <end position="23"/>
    </location>
</feature>
<protein>
    <submittedName>
        <fullName evidence="3">RsiW-degrading membrane proteinase PrsW (M82 family)</fullName>
    </submittedName>
</protein>
<gene>
    <name evidence="3" type="ORF">FHR38_004964</name>
</gene>
<feature type="transmembrane region" description="Helical" evidence="2">
    <location>
        <begin position="303"/>
        <end position="325"/>
    </location>
</feature>
<dbReference type="Pfam" id="PF13367">
    <property type="entry name" value="PrsW-protease"/>
    <property type="match status" value="1"/>
</dbReference>
<reference evidence="3 4" key="1">
    <citation type="submission" date="2020-08" db="EMBL/GenBank/DDBJ databases">
        <title>Sequencing the genomes of 1000 actinobacteria strains.</title>
        <authorList>
            <person name="Klenk H.-P."/>
        </authorList>
    </citation>
    <scope>NUCLEOTIDE SEQUENCE [LARGE SCALE GENOMIC DNA]</scope>
    <source>
        <strain evidence="3 4">DSM 45886</strain>
    </source>
</reference>
<keyword evidence="2" id="KW-1133">Transmembrane helix</keyword>
<evidence type="ECO:0000313" key="4">
    <source>
        <dbReference type="Proteomes" id="UP000578819"/>
    </source>
</evidence>
<dbReference type="InterPro" id="IPR026898">
    <property type="entry name" value="PrsW"/>
</dbReference>
<feature type="transmembrane region" description="Helical" evidence="2">
    <location>
        <begin position="234"/>
        <end position="256"/>
    </location>
</feature>
<keyword evidence="2" id="KW-0472">Membrane</keyword>
<dbReference type="EMBL" id="JACHJW010000001">
    <property type="protein sequence ID" value="MBB4961231.1"/>
    <property type="molecule type" value="Genomic_DNA"/>
</dbReference>
<feature type="compositionally biased region" description="Low complexity" evidence="1">
    <location>
        <begin position="1"/>
        <end position="22"/>
    </location>
</feature>
<feature type="transmembrane region" description="Helical" evidence="2">
    <location>
        <begin position="276"/>
        <end position="296"/>
    </location>
</feature>
<keyword evidence="2" id="KW-0812">Transmembrane</keyword>
<evidence type="ECO:0000313" key="3">
    <source>
        <dbReference type="EMBL" id="MBB4961231.1"/>
    </source>
</evidence>
<dbReference type="PANTHER" id="PTHR36844:SF1">
    <property type="entry name" value="PROTEASE PRSW"/>
    <property type="match status" value="1"/>
</dbReference>
<dbReference type="GO" id="GO:0008233">
    <property type="term" value="F:peptidase activity"/>
    <property type="evidence" value="ECO:0007669"/>
    <property type="project" value="InterPro"/>
</dbReference>
<proteinExistence type="predicted"/>
<dbReference type="RefSeq" id="WP_184536861.1">
    <property type="nucleotide sequence ID" value="NZ_JACHJW010000001.1"/>
</dbReference>